<keyword evidence="2" id="KW-1185">Reference proteome</keyword>
<accession>A0ABY8UK23</accession>
<reference evidence="1 2" key="1">
    <citation type="submission" date="2023-05" db="EMBL/GenBank/DDBJ databases">
        <title>A 100% complete, gapless, phased diploid assembly of the Scenedesmus obliquus UTEX 3031 genome.</title>
        <authorList>
            <person name="Biondi T.C."/>
            <person name="Hanschen E.R."/>
            <person name="Kwon T."/>
            <person name="Eng W."/>
            <person name="Kruse C.P.S."/>
            <person name="Koehler S.I."/>
            <person name="Kunde Y."/>
            <person name="Gleasner C.D."/>
            <person name="You Mak K.T."/>
            <person name="Polle J."/>
            <person name="Hovde B.T."/>
            <person name="Starkenburg S.R."/>
        </authorList>
    </citation>
    <scope>NUCLEOTIDE SEQUENCE [LARGE SCALE GENOMIC DNA]</scope>
    <source>
        <strain evidence="1 2">DOE0152z</strain>
    </source>
</reference>
<evidence type="ECO:0000313" key="2">
    <source>
        <dbReference type="Proteomes" id="UP001244341"/>
    </source>
</evidence>
<organism evidence="1 2">
    <name type="scientific">Tetradesmus obliquus</name>
    <name type="common">Green alga</name>
    <name type="synonym">Acutodesmus obliquus</name>
    <dbReference type="NCBI Taxonomy" id="3088"/>
    <lineage>
        <taxon>Eukaryota</taxon>
        <taxon>Viridiplantae</taxon>
        <taxon>Chlorophyta</taxon>
        <taxon>core chlorophytes</taxon>
        <taxon>Chlorophyceae</taxon>
        <taxon>CS clade</taxon>
        <taxon>Sphaeropleales</taxon>
        <taxon>Scenedesmaceae</taxon>
        <taxon>Tetradesmus</taxon>
    </lineage>
</organism>
<proteinExistence type="predicted"/>
<name>A0ABY8UK23_TETOB</name>
<gene>
    <name evidence="1" type="ORF">OEZ85_005846</name>
</gene>
<dbReference type="Proteomes" id="UP001244341">
    <property type="component" value="Chromosome 11b"/>
</dbReference>
<protein>
    <submittedName>
        <fullName evidence="1">Uncharacterized protein</fullName>
    </submittedName>
</protein>
<dbReference type="EMBL" id="CP126218">
    <property type="protein sequence ID" value="WIA19968.1"/>
    <property type="molecule type" value="Genomic_DNA"/>
</dbReference>
<sequence>MELTHLADYFMQEKFLDADLVILGDDEELVASTNDENEPAAKRAKLAAEAGDKVLAKFPAHRLALVGTDYFKAQAEAVWAPTMVDCT</sequence>
<evidence type="ECO:0000313" key="1">
    <source>
        <dbReference type="EMBL" id="WIA19968.1"/>
    </source>
</evidence>